<accession>A0ACC0WS05</accession>
<sequence length="95" mass="11188">MSKKDRRSIKTRSAMIKNGQWIHNLRQEVDFKVDRPYKAEAILSDNVFKLKLHVHMKLHATFNLDKLNSYVGNPDQFEGRQLPKTSRVFFLDDKG</sequence>
<reference evidence="1 2" key="1">
    <citation type="journal article" date="2022" name="bioRxiv">
        <title>The genome of the oomycete Peronosclerospora sorghi, a cosmopolitan pathogen of maize and sorghum, is inflated with dispersed pseudogenes.</title>
        <authorList>
            <person name="Fletcher K."/>
            <person name="Martin F."/>
            <person name="Isakeit T."/>
            <person name="Cavanaugh K."/>
            <person name="Magill C."/>
            <person name="Michelmore R."/>
        </authorList>
    </citation>
    <scope>NUCLEOTIDE SEQUENCE [LARGE SCALE GENOMIC DNA]</scope>
    <source>
        <strain evidence="1">P6</strain>
    </source>
</reference>
<evidence type="ECO:0000313" key="2">
    <source>
        <dbReference type="Proteomes" id="UP001163321"/>
    </source>
</evidence>
<proteinExistence type="predicted"/>
<comment type="caution">
    <text evidence="1">The sequence shown here is derived from an EMBL/GenBank/DDBJ whole genome shotgun (WGS) entry which is preliminary data.</text>
</comment>
<evidence type="ECO:0000313" key="1">
    <source>
        <dbReference type="EMBL" id="KAI9921465.1"/>
    </source>
</evidence>
<gene>
    <name evidence="1" type="ORF">PsorP6_000309</name>
</gene>
<dbReference type="EMBL" id="CM047580">
    <property type="protein sequence ID" value="KAI9921465.1"/>
    <property type="molecule type" value="Genomic_DNA"/>
</dbReference>
<keyword evidence="2" id="KW-1185">Reference proteome</keyword>
<organism evidence="1 2">
    <name type="scientific">Peronosclerospora sorghi</name>
    <dbReference type="NCBI Taxonomy" id="230839"/>
    <lineage>
        <taxon>Eukaryota</taxon>
        <taxon>Sar</taxon>
        <taxon>Stramenopiles</taxon>
        <taxon>Oomycota</taxon>
        <taxon>Peronosporomycetes</taxon>
        <taxon>Peronosporales</taxon>
        <taxon>Peronosporaceae</taxon>
        <taxon>Peronosclerospora</taxon>
    </lineage>
</organism>
<dbReference type="Proteomes" id="UP001163321">
    <property type="component" value="Chromosome 1"/>
</dbReference>
<name>A0ACC0WS05_9STRA</name>
<protein>
    <submittedName>
        <fullName evidence="1">Uncharacterized protein</fullName>
    </submittedName>
</protein>